<accession>A0ABR3JJ02</accession>
<evidence type="ECO:0000313" key="4">
    <source>
        <dbReference type="Proteomes" id="UP001556367"/>
    </source>
</evidence>
<keyword evidence="2" id="KW-1133">Transmembrane helix</keyword>
<proteinExistence type="predicted"/>
<feature type="compositionally biased region" description="Polar residues" evidence="1">
    <location>
        <begin position="348"/>
        <end position="360"/>
    </location>
</feature>
<dbReference type="Proteomes" id="UP001556367">
    <property type="component" value="Unassembled WGS sequence"/>
</dbReference>
<feature type="transmembrane region" description="Helical" evidence="2">
    <location>
        <begin position="258"/>
        <end position="278"/>
    </location>
</feature>
<protein>
    <recommendedName>
        <fullName evidence="5">Transmembrane protein</fullName>
    </recommendedName>
</protein>
<gene>
    <name evidence="3" type="ORF">HGRIS_001901</name>
</gene>
<keyword evidence="4" id="KW-1185">Reference proteome</keyword>
<feature type="compositionally biased region" description="Low complexity" evidence="1">
    <location>
        <begin position="361"/>
        <end position="395"/>
    </location>
</feature>
<name>A0ABR3JJ02_9AGAR</name>
<reference evidence="4" key="1">
    <citation type="submission" date="2024-06" db="EMBL/GenBank/DDBJ databases">
        <title>Multi-omics analyses provide insights into the biosynthesis of the anticancer antibiotic pleurotin in Hohenbuehelia grisea.</title>
        <authorList>
            <person name="Weaver J.A."/>
            <person name="Alberti F."/>
        </authorList>
    </citation>
    <scope>NUCLEOTIDE SEQUENCE [LARGE SCALE GENOMIC DNA]</scope>
    <source>
        <strain evidence="4">T-177</strain>
    </source>
</reference>
<dbReference type="Gene3D" id="2.60.120.260">
    <property type="entry name" value="Galactose-binding domain-like"/>
    <property type="match status" value="1"/>
</dbReference>
<feature type="region of interest" description="Disordered" evidence="1">
    <location>
        <begin position="220"/>
        <end position="251"/>
    </location>
</feature>
<evidence type="ECO:0000256" key="1">
    <source>
        <dbReference type="SAM" id="MobiDB-lite"/>
    </source>
</evidence>
<sequence>MQASRLIETFWTLNFFGHTSLVSSEGPVPSTPVVSLCDGLYSMRSAPPIISFLALFLLFGTWQALAETFNVTVDDTFGDDIAGRIVYSSDIWNDGRDCAGCGSKPNQSEVHRGTWTDSSFDGSRETVVQNATLRFNGSAVYVYCIIDVMGNADMVFFIDGQSVGEFVKPPTNSSRRYQYNVPVYVNKTLSNEPHTVTVQNGRVGGGVSTILLDYIVYSQGEPPQSPSSPTASDGANPTASDLSTSGPSSSSQSNTTSIIIGVCCALGGALVAVLIWWLRRYLAHRKQREDTLRRADPFTAYGARQGSQTSFSDGPRSPPSSPRPVRTETSMSSLRSPKSLEARALTRPGSSNMSSSAYTMAQSPTTSSASTQPVTVQAYSPSPRSRSGSTSRDPSLLTPHDSSVIDASIATRSSPLRRPITWDDSAMVYTEPPPSYS</sequence>
<keyword evidence="2" id="KW-0812">Transmembrane</keyword>
<feature type="compositionally biased region" description="Polar residues" evidence="1">
    <location>
        <begin position="327"/>
        <end position="336"/>
    </location>
</feature>
<evidence type="ECO:0000313" key="3">
    <source>
        <dbReference type="EMBL" id="KAL0955677.1"/>
    </source>
</evidence>
<evidence type="ECO:0000256" key="2">
    <source>
        <dbReference type="SAM" id="Phobius"/>
    </source>
</evidence>
<organism evidence="3 4">
    <name type="scientific">Hohenbuehelia grisea</name>
    <dbReference type="NCBI Taxonomy" id="104357"/>
    <lineage>
        <taxon>Eukaryota</taxon>
        <taxon>Fungi</taxon>
        <taxon>Dikarya</taxon>
        <taxon>Basidiomycota</taxon>
        <taxon>Agaricomycotina</taxon>
        <taxon>Agaricomycetes</taxon>
        <taxon>Agaricomycetidae</taxon>
        <taxon>Agaricales</taxon>
        <taxon>Pleurotineae</taxon>
        <taxon>Pleurotaceae</taxon>
        <taxon>Hohenbuehelia</taxon>
    </lineage>
</organism>
<dbReference type="EMBL" id="JASNQZ010000006">
    <property type="protein sequence ID" value="KAL0955677.1"/>
    <property type="molecule type" value="Genomic_DNA"/>
</dbReference>
<keyword evidence="2" id="KW-0472">Membrane</keyword>
<feature type="region of interest" description="Disordered" evidence="1">
    <location>
        <begin position="296"/>
        <end position="437"/>
    </location>
</feature>
<feature type="compositionally biased region" description="Low complexity" evidence="1">
    <location>
        <begin position="238"/>
        <end position="251"/>
    </location>
</feature>
<comment type="caution">
    <text evidence="3">The sequence shown here is derived from an EMBL/GenBank/DDBJ whole genome shotgun (WGS) entry which is preliminary data.</text>
</comment>
<evidence type="ECO:0008006" key="5">
    <source>
        <dbReference type="Google" id="ProtNLM"/>
    </source>
</evidence>